<dbReference type="Proteomes" id="UP000595090">
    <property type="component" value="Segment"/>
</dbReference>
<evidence type="ECO:0000256" key="1">
    <source>
        <dbReference type="SAM" id="MobiDB-lite"/>
    </source>
</evidence>
<feature type="transmembrane region" description="Helical" evidence="2">
    <location>
        <begin position="128"/>
        <end position="145"/>
    </location>
</feature>
<accession>A0A7T0M170</accession>
<keyword evidence="4" id="KW-1185">Reference proteome</keyword>
<gene>
    <name evidence="3" type="primary">97</name>
    <name evidence="3" type="ORF">SEA_TURKISHDELIGHT_97</name>
</gene>
<keyword evidence="2" id="KW-1133">Transmembrane helix</keyword>
<evidence type="ECO:0000313" key="3">
    <source>
        <dbReference type="EMBL" id="QPL14126.1"/>
    </source>
</evidence>
<keyword evidence="2" id="KW-0812">Transmembrane</keyword>
<dbReference type="EMBL" id="MW291017">
    <property type="protein sequence ID" value="QPL14126.1"/>
    <property type="molecule type" value="Genomic_DNA"/>
</dbReference>
<evidence type="ECO:0000313" key="4">
    <source>
        <dbReference type="Proteomes" id="UP000595090"/>
    </source>
</evidence>
<evidence type="ECO:0000256" key="2">
    <source>
        <dbReference type="SAM" id="Phobius"/>
    </source>
</evidence>
<sequence>MKRNTPDTPPPPKIPGIRHVKSTVYDVEATTVDGETTYRQVPRTVWVPAPPRDWDAVVARALVCAAVLGTVLSMGWSTDSIGTLLARTASAVTAYSVAIVFDVVWLACQAREWLERDDPERAGNARNAGYLFLVIAMAAIFANGYEAGETVAGAGGAAVSALAKYLWVLALGYYAVDLDEGTAHHLHTRRRGIAVRLALRASRRRLEAAEAYERHVYGDQGGGDVTVARYEARTPAPATVPAPSPVSPPVATASLPPVQAVVPTPAPAPAAPTPSPVSAQVAPVPPAPVPPVSAPAGDLSPIPGTPAPDDARTRVLQSLGLPLDHPGGAPAPAPAQPAAPAPQPRPHLQAVNGQTTKTGFIAAAIKAKPAITLDELTDQVRATFGDKKDLRKDVRRLRSRIEGKAS</sequence>
<feature type="transmembrane region" description="Helical" evidence="2">
    <location>
        <begin position="57"/>
        <end position="76"/>
    </location>
</feature>
<dbReference type="GeneID" id="80020383"/>
<feature type="compositionally biased region" description="Pro residues" evidence="1">
    <location>
        <begin position="329"/>
        <end position="345"/>
    </location>
</feature>
<feature type="region of interest" description="Disordered" evidence="1">
    <location>
        <begin position="288"/>
        <end position="350"/>
    </location>
</feature>
<dbReference type="RefSeq" id="YP_010755713.1">
    <property type="nucleotide sequence ID" value="NC_073473.1"/>
</dbReference>
<dbReference type="KEGG" id="vg:80020383"/>
<name>A0A7T0M170_9CAUD</name>
<organism evidence="3 4">
    <name type="scientific">Streptomyces phage TurkishDelight</name>
    <dbReference type="NCBI Taxonomy" id="2793708"/>
    <lineage>
        <taxon>Viruses</taxon>
        <taxon>Duplodnaviria</taxon>
        <taxon>Heunggongvirae</taxon>
        <taxon>Uroviricota</taxon>
        <taxon>Caudoviricetes</taxon>
        <taxon>Dolmabahcevirus</taxon>
        <taxon>Dolmabahcevirus turkishdelight</taxon>
    </lineage>
</organism>
<proteinExistence type="predicted"/>
<feature type="transmembrane region" description="Helical" evidence="2">
    <location>
        <begin position="151"/>
        <end position="176"/>
    </location>
</feature>
<protein>
    <submittedName>
        <fullName evidence="3">Membrane protein</fullName>
    </submittedName>
</protein>
<reference evidence="3 4" key="1">
    <citation type="submission" date="2020-11" db="EMBL/GenBank/DDBJ databases">
        <authorList>
            <person name="Asamoah-Frimpong E.A."/>
            <person name="Attaran A."/>
            <person name="Berhane B."/>
            <person name="Boone B.K."/>
            <person name="Cesta G."/>
            <person name="Chorbajian C."/>
            <person name="Cowan J.T."/>
            <person name="Datu D.V."/>
            <person name="Der L."/>
            <person name="Egbunine A.O."/>
            <person name="Giampietro H."/>
            <person name="Gunnison R.P."/>
            <person name="Joseph M.A."/>
            <person name="Kiewe T."/>
            <person name="Oboh E.C."/>
            <person name="O'Neill K."/>
            <person name="Oxlaj J.A."/>
            <person name="Patel A.K."/>
            <person name="Saqaf K."/>
            <person name="Vuong K."/>
            <person name="Walker C."/>
            <person name="Wikina T."/>
            <person name="Yan T."/>
            <person name="Avazpour P."/>
            <person name="Kim F.M."/>
            <person name="Mason K.J."/>
            <person name="Nguyen D.A."/>
            <person name="Pettit S.M."/>
            <person name="Zhou O.J."/>
            <person name="Brissett D.L."/>
            <person name="Gualtieri C."/>
            <person name="Hufford T.M."/>
            <person name="Ko J.M."/>
            <person name="Novak J.K."/>
            <person name="Smith Z.M."/>
            <person name="Erill I."/>
            <person name="Caruso S.M."/>
            <person name="Garlena R.A."/>
            <person name="Russell D.A."/>
            <person name="Pope W.H."/>
            <person name="Jacobs-Sera D."/>
            <person name="Hatfull G.F."/>
        </authorList>
    </citation>
    <scope>NUCLEOTIDE SEQUENCE [LARGE SCALE GENOMIC DNA]</scope>
</reference>
<keyword evidence="2" id="KW-0472">Membrane</keyword>
<feature type="transmembrane region" description="Helical" evidence="2">
    <location>
        <begin position="88"/>
        <end position="108"/>
    </location>
</feature>